<feature type="region of interest" description="Disordered" evidence="6">
    <location>
        <begin position="185"/>
        <end position="233"/>
    </location>
</feature>
<dbReference type="GO" id="GO:0005886">
    <property type="term" value="C:plasma membrane"/>
    <property type="evidence" value="ECO:0007669"/>
    <property type="project" value="TreeGrafter"/>
</dbReference>
<dbReference type="InterPro" id="IPR007267">
    <property type="entry name" value="GtrA_DPMS_TM"/>
</dbReference>
<evidence type="ECO:0000256" key="7">
    <source>
        <dbReference type="SAM" id="Phobius"/>
    </source>
</evidence>
<evidence type="ECO:0000256" key="5">
    <source>
        <dbReference type="ARBA" id="ARBA00023136"/>
    </source>
</evidence>
<organism evidence="9 10">
    <name type="scientific">Actinopolyspora mzabensis</name>
    <dbReference type="NCBI Taxonomy" id="995066"/>
    <lineage>
        <taxon>Bacteria</taxon>
        <taxon>Bacillati</taxon>
        <taxon>Actinomycetota</taxon>
        <taxon>Actinomycetes</taxon>
        <taxon>Actinopolysporales</taxon>
        <taxon>Actinopolysporaceae</taxon>
        <taxon>Actinopolyspora</taxon>
    </lineage>
</organism>
<evidence type="ECO:0000256" key="4">
    <source>
        <dbReference type="ARBA" id="ARBA00022989"/>
    </source>
</evidence>
<protein>
    <submittedName>
        <fullName evidence="9">Putative flippase GtrA (Transmembrane translocase of bactoprenol-linked glucose)</fullName>
    </submittedName>
</protein>
<feature type="compositionally biased region" description="Basic and acidic residues" evidence="6">
    <location>
        <begin position="185"/>
        <end position="212"/>
    </location>
</feature>
<dbReference type="PANTHER" id="PTHR38459:SF1">
    <property type="entry name" value="PROPHAGE BACTOPRENOL-LINKED GLUCOSE TRANSLOCASE HOMOLOG"/>
    <property type="match status" value="1"/>
</dbReference>
<sequence>MSVVDEVLTQLPRPVRQLALRYRELLKFAMVGASTFVIDTVIFFALKWTVLAPKPVTAKVVAVLVATIVSYVLNREWAFRTRGGKERHHEASLYFLFSGIAVGLYAAPLWVSRYLLHLQTPYTTPLVEEIADFTSGQILGVLLGMAFRWWAFRRWVFPTRATETTEHPAEHSARLSNVEHFPLERATGERTTVERNETERAAADLAAGEHGDGANSASHGSTAEHDISRPAAG</sequence>
<dbReference type="InterPro" id="IPR051401">
    <property type="entry name" value="GtrA_CellWall_Glycosyl"/>
</dbReference>
<gene>
    <name evidence="9" type="ORF">SAMN04487820_109199</name>
</gene>
<dbReference type="Pfam" id="PF04138">
    <property type="entry name" value="GtrA_DPMS_TM"/>
    <property type="match status" value="1"/>
</dbReference>
<evidence type="ECO:0000256" key="3">
    <source>
        <dbReference type="ARBA" id="ARBA00022692"/>
    </source>
</evidence>
<comment type="similarity">
    <text evidence="2">Belongs to the GtrA family.</text>
</comment>
<evidence type="ECO:0000313" key="10">
    <source>
        <dbReference type="Proteomes" id="UP000199213"/>
    </source>
</evidence>
<name>A0A1G9D1G9_ACTMZ</name>
<dbReference type="GO" id="GO:0000271">
    <property type="term" value="P:polysaccharide biosynthetic process"/>
    <property type="evidence" value="ECO:0007669"/>
    <property type="project" value="InterPro"/>
</dbReference>
<keyword evidence="3 7" id="KW-0812">Transmembrane</keyword>
<feature type="transmembrane region" description="Helical" evidence="7">
    <location>
        <begin position="56"/>
        <end position="73"/>
    </location>
</feature>
<dbReference type="PANTHER" id="PTHR38459">
    <property type="entry name" value="PROPHAGE BACTOPRENOL-LINKED GLUCOSE TRANSLOCASE HOMOLOG"/>
    <property type="match status" value="1"/>
</dbReference>
<feature type="transmembrane region" description="Helical" evidence="7">
    <location>
        <begin position="93"/>
        <end position="110"/>
    </location>
</feature>
<evidence type="ECO:0000256" key="6">
    <source>
        <dbReference type="SAM" id="MobiDB-lite"/>
    </source>
</evidence>
<evidence type="ECO:0000259" key="8">
    <source>
        <dbReference type="Pfam" id="PF04138"/>
    </source>
</evidence>
<keyword evidence="5 7" id="KW-0472">Membrane</keyword>
<comment type="subcellular location">
    <subcellularLocation>
        <location evidence="1">Membrane</location>
        <topology evidence="1">Multi-pass membrane protein</topology>
    </subcellularLocation>
</comment>
<dbReference type="Proteomes" id="UP000199213">
    <property type="component" value="Unassembled WGS sequence"/>
</dbReference>
<feature type="domain" description="GtrA/DPMS transmembrane" evidence="8">
    <location>
        <begin position="27"/>
        <end position="157"/>
    </location>
</feature>
<accession>A0A1G9D1G9</accession>
<evidence type="ECO:0000256" key="1">
    <source>
        <dbReference type="ARBA" id="ARBA00004141"/>
    </source>
</evidence>
<feature type="transmembrane region" description="Helical" evidence="7">
    <location>
        <begin position="25"/>
        <end position="50"/>
    </location>
</feature>
<feature type="transmembrane region" description="Helical" evidence="7">
    <location>
        <begin position="130"/>
        <end position="151"/>
    </location>
</feature>
<evidence type="ECO:0000313" key="9">
    <source>
        <dbReference type="EMBL" id="SDK57719.1"/>
    </source>
</evidence>
<dbReference type="EMBL" id="FNFM01000009">
    <property type="protein sequence ID" value="SDK57719.1"/>
    <property type="molecule type" value="Genomic_DNA"/>
</dbReference>
<dbReference type="RefSeq" id="WP_245694329.1">
    <property type="nucleotide sequence ID" value="NZ_FNFM01000009.1"/>
</dbReference>
<keyword evidence="10" id="KW-1185">Reference proteome</keyword>
<evidence type="ECO:0000256" key="2">
    <source>
        <dbReference type="ARBA" id="ARBA00009399"/>
    </source>
</evidence>
<dbReference type="AlphaFoldDB" id="A0A1G9D1G9"/>
<proteinExistence type="inferred from homology"/>
<keyword evidence="4 7" id="KW-1133">Transmembrane helix</keyword>
<feature type="compositionally biased region" description="Basic and acidic residues" evidence="6">
    <location>
        <begin position="222"/>
        <end position="233"/>
    </location>
</feature>
<reference evidence="10" key="1">
    <citation type="submission" date="2016-10" db="EMBL/GenBank/DDBJ databases">
        <authorList>
            <person name="Varghese N."/>
            <person name="Submissions S."/>
        </authorList>
    </citation>
    <scope>NUCLEOTIDE SEQUENCE [LARGE SCALE GENOMIC DNA]</scope>
    <source>
        <strain evidence="10">DSM 45460</strain>
    </source>
</reference>